<dbReference type="AlphaFoldDB" id="A0A7W3APF0"/>
<dbReference type="EMBL" id="JABXPT010000031">
    <property type="protein sequence ID" value="MBA7901133.1"/>
    <property type="molecule type" value="Genomic_DNA"/>
</dbReference>
<comment type="caution">
    <text evidence="2">The sequence shown here is derived from an EMBL/GenBank/DDBJ whole genome shotgun (WGS) entry which is preliminary data.</text>
</comment>
<dbReference type="RefSeq" id="WP_181479298.1">
    <property type="nucleotide sequence ID" value="NZ_CP056697.1"/>
</dbReference>
<proteinExistence type="predicted"/>
<accession>A0A7W3APF0</accession>
<reference evidence="2 3" key="1">
    <citation type="submission" date="2020-06" db="EMBL/GenBank/DDBJ databases">
        <title>REHAB project genomes.</title>
        <authorList>
            <person name="Shaw L.P."/>
        </authorList>
    </citation>
    <scope>NUCLEOTIDE SEQUENCE [LARGE SCALE GENOMIC DNA]</scope>
    <source>
        <strain evidence="2 3">RHBSTW-00604</strain>
    </source>
</reference>
<feature type="region of interest" description="Disordered" evidence="1">
    <location>
        <begin position="33"/>
        <end position="55"/>
    </location>
</feature>
<sequence>MCSRHGFLLSTGKARAWSAVFWRRQPLRVCRRPGGQSAEQLIPASGTGGMMTGRKNAHRESWVNAL</sequence>
<evidence type="ECO:0000313" key="3">
    <source>
        <dbReference type="Proteomes" id="UP000518474"/>
    </source>
</evidence>
<protein>
    <submittedName>
        <fullName evidence="2">Uncharacterized protein</fullName>
    </submittedName>
</protein>
<gene>
    <name evidence="2" type="ORF">HV245_23875</name>
</gene>
<evidence type="ECO:0000313" key="2">
    <source>
        <dbReference type="EMBL" id="MBA7901133.1"/>
    </source>
</evidence>
<organism evidence="2 3">
    <name type="scientific">Escherichia marmotae</name>
    <dbReference type="NCBI Taxonomy" id="1499973"/>
    <lineage>
        <taxon>Bacteria</taxon>
        <taxon>Pseudomonadati</taxon>
        <taxon>Pseudomonadota</taxon>
        <taxon>Gammaproteobacteria</taxon>
        <taxon>Enterobacterales</taxon>
        <taxon>Enterobacteriaceae</taxon>
        <taxon>Escherichia</taxon>
    </lineage>
</organism>
<dbReference type="Proteomes" id="UP000518474">
    <property type="component" value="Unassembled WGS sequence"/>
</dbReference>
<evidence type="ECO:0000256" key="1">
    <source>
        <dbReference type="SAM" id="MobiDB-lite"/>
    </source>
</evidence>
<name>A0A7W3APF0_9ESCH</name>